<evidence type="ECO:0000313" key="1">
    <source>
        <dbReference type="EMBL" id="KAK2118993.1"/>
    </source>
</evidence>
<comment type="caution">
    <text evidence="1">The sequence shown here is derived from an EMBL/GenBank/DDBJ whole genome shotgun (WGS) entry which is preliminary data.</text>
</comment>
<sequence length="99" mass="10932">MRPGLQLKQLDGNMDETASSCGFPAAVHEGPQLSVLWCPALAALEQKMRPGLQLKQLDGKMDESISSHGFPAAIHEGPQVWAGWWLQQSQEVSVLKWDH</sequence>
<keyword evidence="2" id="KW-1185">Reference proteome</keyword>
<organism evidence="1 2">
    <name type="scientific">Saguinus oedipus</name>
    <name type="common">Cotton-top tamarin</name>
    <name type="synonym">Oedipomidas oedipus</name>
    <dbReference type="NCBI Taxonomy" id="9490"/>
    <lineage>
        <taxon>Eukaryota</taxon>
        <taxon>Metazoa</taxon>
        <taxon>Chordata</taxon>
        <taxon>Craniata</taxon>
        <taxon>Vertebrata</taxon>
        <taxon>Euteleostomi</taxon>
        <taxon>Mammalia</taxon>
        <taxon>Eutheria</taxon>
        <taxon>Euarchontoglires</taxon>
        <taxon>Primates</taxon>
        <taxon>Haplorrhini</taxon>
        <taxon>Platyrrhini</taxon>
        <taxon>Cebidae</taxon>
        <taxon>Callitrichinae</taxon>
        <taxon>Saguinus</taxon>
    </lineage>
</organism>
<reference evidence="1 2" key="1">
    <citation type="submission" date="2023-05" db="EMBL/GenBank/DDBJ databases">
        <title>B98-5 Cell Line De Novo Hybrid Assembly: An Optical Mapping Approach.</title>
        <authorList>
            <person name="Kananen K."/>
            <person name="Auerbach J.A."/>
            <person name="Kautto E."/>
            <person name="Blachly J.S."/>
        </authorList>
    </citation>
    <scope>NUCLEOTIDE SEQUENCE [LARGE SCALE GENOMIC DNA]</scope>
    <source>
        <strain evidence="1">B95-8</strain>
        <tissue evidence="1">Cell line</tissue>
    </source>
</reference>
<proteinExistence type="predicted"/>
<dbReference type="Proteomes" id="UP001266305">
    <property type="component" value="Unassembled WGS sequence"/>
</dbReference>
<evidence type="ECO:0000313" key="2">
    <source>
        <dbReference type="Proteomes" id="UP001266305"/>
    </source>
</evidence>
<accession>A0ABQ9WBH3</accession>
<name>A0ABQ9WBH3_SAGOE</name>
<dbReference type="EMBL" id="JASSZA010000001">
    <property type="protein sequence ID" value="KAK2118993.1"/>
    <property type="molecule type" value="Genomic_DNA"/>
</dbReference>
<protein>
    <submittedName>
        <fullName evidence="1">Uncharacterized protein</fullName>
    </submittedName>
</protein>
<gene>
    <name evidence="1" type="ORF">P7K49_000379</name>
</gene>